<dbReference type="PANTHER" id="PTHR42850:SF2">
    <property type="entry name" value="BLL5683 PROTEIN"/>
    <property type="match status" value="1"/>
</dbReference>
<dbReference type="InterPro" id="IPR050126">
    <property type="entry name" value="Ap4A_hydrolase"/>
</dbReference>
<evidence type="ECO:0000313" key="3">
    <source>
        <dbReference type="EMBL" id="BBI34231.1"/>
    </source>
</evidence>
<dbReference type="PIRSF" id="PIRSF000883">
    <property type="entry name" value="Pesterase_MJ0912"/>
    <property type="match status" value="1"/>
</dbReference>
<evidence type="ECO:0000259" key="2">
    <source>
        <dbReference type="Pfam" id="PF12850"/>
    </source>
</evidence>
<dbReference type="EMBL" id="AP019400">
    <property type="protein sequence ID" value="BBI34231.1"/>
    <property type="molecule type" value="Genomic_DNA"/>
</dbReference>
<dbReference type="Proteomes" id="UP000289856">
    <property type="component" value="Chromosome"/>
</dbReference>
<dbReference type="Pfam" id="PF12850">
    <property type="entry name" value="Metallophos_2"/>
    <property type="match status" value="1"/>
</dbReference>
<comment type="similarity">
    <text evidence="1">Belongs to the metallophosphoesterase superfamily. YfcE family.</text>
</comment>
<accession>A0A3T1D819</accession>
<dbReference type="GO" id="GO:0005737">
    <property type="term" value="C:cytoplasm"/>
    <property type="evidence" value="ECO:0007669"/>
    <property type="project" value="TreeGrafter"/>
</dbReference>
<dbReference type="GO" id="GO:0016791">
    <property type="term" value="F:phosphatase activity"/>
    <property type="evidence" value="ECO:0007669"/>
    <property type="project" value="TreeGrafter"/>
</dbReference>
<feature type="domain" description="Calcineurin-like phosphoesterase" evidence="2">
    <location>
        <begin position="3"/>
        <end position="189"/>
    </location>
</feature>
<organism evidence="3 4">
    <name type="scientific">Cohnella abietis</name>
    <dbReference type="NCBI Taxonomy" id="2507935"/>
    <lineage>
        <taxon>Bacteria</taxon>
        <taxon>Bacillati</taxon>
        <taxon>Bacillota</taxon>
        <taxon>Bacilli</taxon>
        <taxon>Bacillales</taxon>
        <taxon>Paenibacillaceae</taxon>
        <taxon>Cohnella</taxon>
    </lineage>
</organism>
<evidence type="ECO:0000313" key="4">
    <source>
        <dbReference type="Proteomes" id="UP000289856"/>
    </source>
</evidence>
<protein>
    <submittedName>
        <fullName evidence="3">Serine/threonine protein phosphatase</fullName>
    </submittedName>
</protein>
<dbReference type="OrthoDB" id="9813918at2"/>
<dbReference type="AlphaFoldDB" id="A0A3T1D819"/>
<name>A0A3T1D819_9BACL</name>
<evidence type="ECO:0000256" key="1">
    <source>
        <dbReference type="ARBA" id="ARBA00008950"/>
    </source>
</evidence>
<proteinExistence type="inferred from homology"/>
<dbReference type="Gene3D" id="3.60.21.10">
    <property type="match status" value="1"/>
</dbReference>
<dbReference type="InterPro" id="IPR029052">
    <property type="entry name" value="Metallo-depent_PP-like"/>
</dbReference>
<dbReference type="CDD" id="cd00838">
    <property type="entry name" value="MPP_superfamily"/>
    <property type="match status" value="1"/>
</dbReference>
<sequence length="243" mass="27368">MEKIAIISDIHGNIPAFHAVLNDIKAREISRIFCLGDLVGKGPSSDIAVDLVQATCEKVVTGNWDAHVPQLTDSKTIKWHQNKLGKVRLDYLRGLPFSIEFYMSGKFVRLFHASPRSVHERIQPWDSYESRLSLFESSDLCEQEIEADVVGYGDIHNALIQNFNGKTLFNVGSVGNPLEIPQASYAILEGEYNSREPSSFSIQLVRVPYDIELAVKQALEEDMPSLEAYILELRTAQYRGIKK</sequence>
<keyword evidence="4" id="KW-1185">Reference proteome</keyword>
<dbReference type="InterPro" id="IPR011152">
    <property type="entry name" value="Pesterase_MJ0912"/>
</dbReference>
<dbReference type="RefSeq" id="WP_130616571.1">
    <property type="nucleotide sequence ID" value="NZ_AP019400.1"/>
</dbReference>
<dbReference type="SUPFAM" id="SSF56300">
    <property type="entry name" value="Metallo-dependent phosphatases"/>
    <property type="match status" value="1"/>
</dbReference>
<gene>
    <name evidence="3" type="primary">prpA</name>
    <name evidence="3" type="ORF">KCTCHS21_36300</name>
</gene>
<dbReference type="PANTHER" id="PTHR42850">
    <property type="entry name" value="METALLOPHOSPHOESTERASE"/>
    <property type="match status" value="1"/>
</dbReference>
<reference evidence="3 4" key="1">
    <citation type="submission" date="2019-01" db="EMBL/GenBank/DDBJ databases">
        <title>Complete genome sequence of Cohnella hallensis HS21 isolated from Korean fir (Abies koreana) rhizospheric soil.</title>
        <authorList>
            <person name="Jiang L."/>
            <person name="Kang S.W."/>
            <person name="Kim S."/>
            <person name="Jung J."/>
            <person name="Kim C.Y."/>
            <person name="Kim D.H."/>
            <person name="Kim S.W."/>
            <person name="Lee J."/>
        </authorList>
    </citation>
    <scope>NUCLEOTIDE SEQUENCE [LARGE SCALE GENOMIC DNA]</scope>
    <source>
        <strain evidence="3 4">HS21</strain>
    </source>
</reference>
<dbReference type="InterPro" id="IPR024654">
    <property type="entry name" value="Calcineurin-like_PHP_lpxH"/>
</dbReference>
<dbReference type="KEGG" id="cohn:KCTCHS21_36300"/>